<name>X0XJ42_9ZZZZ</name>
<dbReference type="AlphaFoldDB" id="X0XJ42"/>
<dbReference type="Pfam" id="PF19821">
    <property type="entry name" value="Phage_capsid_2"/>
    <property type="match status" value="1"/>
</dbReference>
<accession>X0XJ42</accession>
<proteinExistence type="predicted"/>
<reference evidence="1" key="1">
    <citation type="journal article" date="2014" name="Front. Microbiol.">
        <title>High frequency of phylogenetically diverse reductive dehalogenase-homologous genes in deep subseafloor sedimentary metagenomes.</title>
        <authorList>
            <person name="Kawai M."/>
            <person name="Futagami T."/>
            <person name="Toyoda A."/>
            <person name="Takaki Y."/>
            <person name="Nishi S."/>
            <person name="Hori S."/>
            <person name="Arai W."/>
            <person name="Tsubouchi T."/>
            <person name="Morono Y."/>
            <person name="Uchiyama I."/>
            <person name="Ito T."/>
            <person name="Fujiyama A."/>
            <person name="Inagaki F."/>
            <person name="Takami H."/>
        </authorList>
    </citation>
    <scope>NUCLEOTIDE SEQUENCE</scope>
    <source>
        <strain evidence="1">Expedition CK06-06</strain>
    </source>
</reference>
<dbReference type="EMBL" id="BARS01053829">
    <property type="protein sequence ID" value="GAG43200.1"/>
    <property type="molecule type" value="Genomic_DNA"/>
</dbReference>
<protein>
    <submittedName>
        <fullName evidence="1">Uncharacterized protein</fullName>
    </submittedName>
</protein>
<gene>
    <name evidence="1" type="ORF">S01H1_79800</name>
</gene>
<dbReference type="InterPro" id="IPR045565">
    <property type="entry name" value="Phage_capsid_2"/>
</dbReference>
<comment type="caution">
    <text evidence="1">The sequence shown here is derived from an EMBL/GenBank/DDBJ whole genome shotgun (WGS) entry which is preliminary data.</text>
</comment>
<feature type="non-terminal residue" evidence="1">
    <location>
        <position position="1"/>
    </location>
</feature>
<organism evidence="1">
    <name type="scientific">marine sediment metagenome</name>
    <dbReference type="NCBI Taxonomy" id="412755"/>
    <lineage>
        <taxon>unclassified sequences</taxon>
        <taxon>metagenomes</taxon>
        <taxon>ecological metagenomes</taxon>
    </lineage>
</organism>
<evidence type="ECO:0000313" key="1">
    <source>
        <dbReference type="EMBL" id="GAG43200.1"/>
    </source>
</evidence>
<sequence length="107" mass="12166">QTSSDYVQAQALQQNGIVPNWMGMTWIMSNRLYTNAPVPAITEQSCLFMTRRALGFHIPEDITTFVERDPSVQYAWRPYCQFTAGAVRVEDEHLVWGKFLDASVPAP</sequence>